<evidence type="ECO:0000313" key="4">
    <source>
        <dbReference type="Proteomes" id="UP000224006"/>
    </source>
</evidence>
<feature type="compositionally biased region" description="Basic and acidic residues" evidence="2">
    <location>
        <begin position="110"/>
        <end position="131"/>
    </location>
</feature>
<dbReference type="VEuPathDB" id="ToxoDB:BESB_032500"/>
<dbReference type="KEGG" id="bbes:BESB_032500"/>
<sequence length="366" mass="42162">MREQLHEGGEDDDEEDEEASDVFPALSSEKVEAVRPVTGAQQRELEKKFDRVFEEYNDEFIGELDAEEVEDDQDKLLMSELEDAMEEFLQDQARRRKVCVDSTSRKYRQRHPEEKKRDDSSDEQEAHRRVESEDDEKEDSNEIREIFKPLDSAEISRIQELAARQQAEDEEAEKDGGKKRQEFDFLDLNDYEKRAGERRWDCETVLTTKSVSSFVPTKIALPPTHILKHQVRQLREGKGANLQTLGLPRRDAPKPENTAEASLASGLSPLREGDGSEEEGAQAADDFVDLPHEGLNEACIVTLRPKGETPEERRERKKAVKEAQRMVRVVKKQNKQLRKEEEKKMAARNAKSNAYDVKDGVRRVRL</sequence>
<dbReference type="PANTHER" id="PTHR21531">
    <property type="entry name" value="LOW-TEMPERATURE VIABILITY PROTEIN LTV1-RELATED"/>
    <property type="match status" value="1"/>
</dbReference>
<feature type="compositionally biased region" description="Acidic residues" evidence="2">
    <location>
        <begin position="9"/>
        <end position="20"/>
    </location>
</feature>
<dbReference type="GeneID" id="40308232"/>
<dbReference type="EMBL" id="NWUJ01000017">
    <property type="protein sequence ID" value="PFH31053.1"/>
    <property type="molecule type" value="Genomic_DNA"/>
</dbReference>
<accession>A0A2A9M5X6</accession>
<gene>
    <name evidence="3" type="ORF">BESB_032500</name>
</gene>
<dbReference type="AlphaFoldDB" id="A0A2A9M5X6"/>
<protein>
    <recommendedName>
        <fullName evidence="5">Protein LTV1 homolog</fullName>
    </recommendedName>
</protein>
<feature type="region of interest" description="Disordered" evidence="2">
    <location>
        <begin position="302"/>
        <end position="324"/>
    </location>
</feature>
<dbReference type="GO" id="GO:0000056">
    <property type="term" value="P:ribosomal small subunit export from nucleus"/>
    <property type="evidence" value="ECO:0007669"/>
    <property type="project" value="TreeGrafter"/>
</dbReference>
<feature type="region of interest" description="Disordered" evidence="2">
    <location>
        <begin position="1"/>
        <end position="24"/>
    </location>
</feature>
<organism evidence="3 4">
    <name type="scientific">Besnoitia besnoiti</name>
    <name type="common">Apicomplexan protozoan</name>
    <dbReference type="NCBI Taxonomy" id="94643"/>
    <lineage>
        <taxon>Eukaryota</taxon>
        <taxon>Sar</taxon>
        <taxon>Alveolata</taxon>
        <taxon>Apicomplexa</taxon>
        <taxon>Conoidasida</taxon>
        <taxon>Coccidia</taxon>
        <taxon>Eucoccidiorida</taxon>
        <taxon>Eimeriorina</taxon>
        <taxon>Sarcocystidae</taxon>
        <taxon>Besnoitia</taxon>
    </lineage>
</organism>
<feature type="compositionally biased region" description="Basic and acidic residues" evidence="2">
    <location>
        <begin position="305"/>
        <end position="324"/>
    </location>
</feature>
<reference evidence="3 4" key="1">
    <citation type="submission" date="2017-09" db="EMBL/GenBank/DDBJ databases">
        <title>Genome sequencing of Besnoitia besnoiti strain Bb-Ger1.</title>
        <authorList>
            <person name="Schares G."/>
            <person name="Venepally P."/>
            <person name="Lorenzi H.A."/>
        </authorList>
    </citation>
    <scope>NUCLEOTIDE SEQUENCE [LARGE SCALE GENOMIC DNA]</scope>
    <source>
        <strain evidence="3 4">Bb-Ger1</strain>
    </source>
</reference>
<evidence type="ECO:0000313" key="3">
    <source>
        <dbReference type="EMBL" id="PFH31053.1"/>
    </source>
</evidence>
<feature type="region of interest" description="Disordered" evidence="2">
    <location>
        <begin position="92"/>
        <end position="181"/>
    </location>
</feature>
<evidence type="ECO:0008006" key="5">
    <source>
        <dbReference type="Google" id="ProtNLM"/>
    </source>
</evidence>
<dbReference type="STRING" id="94643.A0A2A9M5X6"/>
<dbReference type="OrthoDB" id="5852896at2759"/>
<comment type="similarity">
    <text evidence="1">Belongs to the LTV1 family.</text>
</comment>
<dbReference type="InterPro" id="IPR007307">
    <property type="entry name" value="Ltv1"/>
</dbReference>
<dbReference type="GO" id="GO:0005634">
    <property type="term" value="C:nucleus"/>
    <property type="evidence" value="ECO:0007669"/>
    <property type="project" value="TreeGrafter"/>
</dbReference>
<dbReference type="PANTHER" id="PTHR21531:SF0">
    <property type="entry name" value="PROTEIN LTV1 HOMOLOG"/>
    <property type="match status" value="1"/>
</dbReference>
<name>A0A2A9M5X6_BESBE</name>
<dbReference type="Proteomes" id="UP000224006">
    <property type="component" value="Unassembled WGS sequence"/>
</dbReference>
<dbReference type="GO" id="GO:0030688">
    <property type="term" value="C:preribosome, small subunit precursor"/>
    <property type="evidence" value="ECO:0007669"/>
    <property type="project" value="TreeGrafter"/>
</dbReference>
<evidence type="ECO:0000256" key="1">
    <source>
        <dbReference type="ARBA" id="ARBA00009078"/>
    </source>
</evidence>
<proteinExistence type="inferred from homology"/>
<keyword evidence="4" id="KW-1185">Reference proteome</keyword>
<evidence type="ECO:0000256" key="2">
    <source>
        <dbReference type="SAM" id="MobiDB-lite"/>
    </source>
</evidence>
<comment type="caution">
    <text evidence="3">The sequence shown here is derived from an EMBL/GenBank/DDBJ whole genome shotgun (WGS) entry which is preliminary data.</text>
</comment>
<dbReference type="RefSeq" id="XP_029215062.1">
    <property type="nucleotide sequence ID" value="XM_029361842.1"/>
</dbReference>
<dbReference type="GO" id="GO:0005829">
    <property type="term" value="C:cytosol"/>
    <property type="evidence" value="ECO:0007669"/>
    <property type="project" value="TreeGrafter"/>
</dbReference>
<feature type="region of interest" description="Disordered" evidence="2">
    <location>
        <begin position="244"/>
        <end position="281"/>
    </location>
</feature>
<dbReference type="GO" id="GO:0042274">
    <property type="term" value="P:ribosomal small subunit biogenesis"/>
    <property type="evidence" value="ECO:0007669"/>
    <property type="project" value="InterPro"/>
</dbReference>